<evidence type="ECO:0000313" key="9">
    <source>
        <dbReference type="EMBL" id="UZJ26323.1"/>
    </source>
</evidence>
<gene>
    <name evidence="7 9" type="primary">tatC</name>
    <name evidence="9" type="ORF">RHODO2019_07945</name>
</gene>
<dbReference type="PRINTS" id="PR01840">
    <property type="entry name" value="TATCFAMILY"/>
</dbReference>
<dbReference type="InterPro" id="IPR019820">
    <property type="entry name" value="Sec-indep_translocase_CS"/>
</dbReference>
<keyword evidence="4 7" id="KW-1133">Transmembrane helix</keyword>
<evidence type="ECO:0000256" key="8">
    <source>
        <dbReference type="SAM" id="MobiDB-lite"/>
    </source>
</evidence>
<reference evidence="9" key="1">
    <citation type="submission" date="2022-10" db="EMBL/GenBank/DDBJ databases">
        <title>Rhodococcus sp.75.</title>
        <authorList>
            <person name="Sun M."/>
        </authorList>
    </citation>
    <scope>NUCLEOTIDE SEQUENCE</scope>
    <source>
        <strain evidence="9">75</strain>
    </source>
</reference>
<feature type="transmembrane region" description="Helical" evidence="7">
    <location>
        <begin position="220"/>
        <end position="237"/>
    </location>
</feature>
<comment type="similarity">
    <text evidence="7">Belongs to the TatC family.</text>
</comment>
<protein>
    <recommendedName>
        <fullName evidence="7">Sec-independent protein translocase protein TatC</fullName>
    </recommendedName>
</protein>
<feature type="compositionally biased region" description="Low complexity" evidence="8">
    <location>
        <begin position="299"/>
        <end position="310"/>
    </location>
</feature>
<keyword evidence="7" id="KW-0813">Transport</keyword>
<keyword evidence="5 7" id="KW-0811">Translocation</keyword>
<dbReference type="InterPro" id="IPR002033">
    <property type="entry name" value="TatC"/>
</dbReference>
<dbReference type="HAMAP" id="MF_00902">
    <property type="entry name" value="TatC"/>
    <property type="match status" value="1"/>
</dbReference>
<feature type="transmembrane region" description="Helical" evidence="7">
    <location>
        <begin position="33"/>
        <end position="51"/>
    </location>
</feature>
<dbReference type="Proteomes" id="UP001164965">
    <property type="component" value="Chromosome"/>
</dbReference>
<feature type="transmembrane region" description="Helical" evidence="7">
    <location>
        <begin position="243"/>
        <end position="263"/>
    </location>
</feature>
<keyword evidence="3 7" id="KW-0653">Protein transport</keyword>
<keyword evidence="7" id="KW-1003">Cell membrane</keyword>
<evidence type="ECO:0000256" key="2">
    <source>
        <dbReference type="ARBA" id="ARBA00022692"/>
    </source>
</evidence>
<keyword evidence="10" id="KW-1185">Reference proteome</keyword>
<evidence type="ECO:0000256" key="4">
    <source>
        <dbReference type="ARBA" id="ARBA00022989"/>
    </source>
</evidence>
<feature type="transmembrane region" description="Helical" evidence="7">
    <location>
        <begin position="137"/>
        <end position="163"/>
    </location>
</feature>
<comment type="subcellular location">
    <subcellularLocation>
        <location evidence="7">Cell membrane</location>
        <topology evidence="7">Multi-pass membrane protein</topology>
    </subcellularLocation>
    <subcellularLocation>
        <location evidence="1">Membrane</location>
        <topology evidence="1">Multi-pass membrane protein</topology>
    </subcellularLocation>
</comment>
<evidence type="ECO:0000313" key="10">
    <source>
        <dbReference type="Proteomes" id="UP001164965"/>
    </source>
</evidence>
<accession>A0ABY6P588</accession>
<feature type="transmembrane region" description="Helical" evidence="7">
    <location>
        <begin position="183"/>
        <end position="208"/>
    </location>
</feature>
<dbReference type="PANTHER" id="PTHR30371">
    <property type="entry name" value="SEC-INDEPENDENT PROTEIN TRANSLOCASE PROTEIN TATC"/>
    <property type="match status" value="1"/>
</dbReference>
<evidence type="ECO:0000256" key="6">
    <source>
        <dbReference type="ARBA" id="ARBA00023136"/>
    </source>
</evidence>
<comment type="function">
    <text evidence="7">Part of the twin-arginine translocation (Tat) system that transports large folded proteins containing a characteristic twin-arginine motif in their signal peptide across membranes. Together with TatB, TatC is part of a receptor directly interacting with Tat signal peptides.</text>
</comment>
<sequence>MFNPIAALKGPPLASADGSMSLMEHLFELRRRLTIAALALVVGASLGFVWFNHDPFGLPSLGKILTNPYCSLPDSARANLTNTPGSCSLLATGVFDAFLLQLKVGVSAGVILSSPVWLAQLWGFITPGLYAKERKFAYIFVSAAAVLFTAGAVLAYYVVAQALQVLLGFSADVVTVALSPNDYFGFMLALLVIFGVSFELPLLVVMLNQVGILPAANLKKWRRGIIMALFVFAAVATPGTDPISMLVLAIALTLLFELARVIATFHDKRKATSTDAQDFSELDDDAVSPLDPGGGTADVTTSPTPVASTVRAVQDPDRYTDAT</sequence>
<keyword evidence="2 7" id="KW-0812">Transmembrane</keyword>
<feature type="region of interest" description="Disordered" evidence="8">
    <location>
        <begin position="276"/>
        <end position="323"/>
    </location>
</feature>
<feature type="compositionally biased region" description="Basic and acidic residues" evidence="8">
    <location>
        <begin position="314"/>
        <end position="323"/>
    </location>
</feature>
<name>A0ABY6P588_9NOCA</name>
<feature type="transmembrane region" description="Helical" evidence="7">
    <location>
        <begin position="104"/>
        <end position="125"/>
    </location>
</feature>
<evidence type="ECO:0000256" key="7">
    <source>
        <dbReference type="HAMAP-Rule" id="MF_00902"/>
    </source>
</evidence>
<evidence type="ECO:0000256" key="1">
    <source>
        <dbReference type="ARBA" id="ARBA00004141"/>
    </source>
</evidence>
<evidence type="ECO:0000256" key="3">
    <source>
        <dbReference type="ARBA" id="ARBA00022927"/>
    </source>
</evidence>
<keyword evidence="6 7" id="KW-0472">Membrane</keyword>
<dbReference type="NCBIfam" id="TIGR00945">
    <property type="entry name" value="tatC"/>
    <property type="match status" value="1"/>
</dbReference>
<dbReference type="Pfam" id="PF00902">
    <property type="entry name" value="TatC"/>
    <property type="match status" value="1"/>
</dbReference>
<organism evidence="9 10">
    <name type="scientific">Rhodococcus antarcticus</name>
    <dbReference type="NCBI Taxonomy" id="2987751"/>
    <lineage>
        <taxon>Bacteria</taxon>
        <taxon>Bacillati</taxon>
        <taxon>Actinomycetota</taxon>
        <taxon>Actinomycetes</taxon>
        <taxon>Mycobacteriales</taxon>
        <taxon>Nocardiaceae</taxon>
        <taxon>Rhodococcus</taxon>
    </lineage>
</organism>
<dbReference type="PROSITE" id="PS01218">
    <property type="entry name" value="TATC"/>
    <property type="match status" value="1"/>
</dbReference>
<dbReference type="PANTHER" id="PTHR30371:SF0">
    <property type="entry name" value="SEC-INDEPENDENT PROTEIN TRANSLOCASE PROTEIN TATC, CHLOROPLASTIC-RELATED"/>
    <property type="match status" value="1"/>
</dbReference>
<proteinExistence type="inferred from homology"/>
<dbReference type="EMBL" id="CP110615">
    <property type="protein sequence ID" value="UZJ26323.1"/>
    <property type="molecule type" value="Genomic_DNA"/>
</dbReference>
<dbReference type="RefSeq" id="WP_265384427.1">
    <property type="nucleotide sequence ID" value="NZ_CP110615.1"/>
</dbReference>
<comment type="subunit">
    <text evidence="7">The Tat system comprises two distinct complexes: a TatABC complex, containing multiple copies of TatA, TatB and TatC subunits, and a separate TatA complex, containing only TatA subunits. Substrates initially bind to the TatABC complex, which probably triggers association of the separate TatA complex to form the active translocon.</text>
</comment>
<evidence type="ECO:0000256" key="5">
    <source>
        <dbReference type="ARBA" id="ARBA00023010"/>
    </source>
</evidence>